<keyword evidence="6" id="KW-0805">Transcription regulation</keyword>
<dbReference type="GO" id="GO:0008270">
    <property type="term" value="F:zinc ion binding"/>
    <property type="evidence" value="ECO:0007669"/>
    <property type="project" value="UniProtKB-KW"/>
</dbReference>
<evidence type="ECO:0000256" key="11">
    <source>
        <dbReference type="PROSITE-ProRule" id="PRU00094"/>
    </source>
</evidence>
<dbReference type="PANTHER" id="PTHR45658">
    <property type="entry name" value="GATA TRANSCRIPTION FACTOR"/>
    <property type="match status" value="1"/>
</dbReference>
<dbReference type="GO" id="GO:0006355">
    <property type="term" value="P:regulation of DNA-templated transcription"/>
    <property type="evidence" value="ECO:0007669"/>
    <property type="project" value="InterPro"/>
</dbReference>
<feature type="region of interest" description="Disordered" evidence="12">
    <location>
        <begin position="167"/>
        <end position="239"/>
    </location>
</feature>
<evidence type="ECO:0000256" key="9">
    <source>
        <dbReference type="ARBA" id="ARBA00023163"/>
    </source>
</evidence>
<reference evidence="14 15" key="1">
    <citation type="journal article" date="2021" name="Commun. Biol.">
        <title>The genome of Shorea leprosula (Dipterocarpaceae) highlights the ecological relevance of drought in aseasonal tropical rainforests.</title>
        <authorList>
            <person name="Ng K.K.S."/>
            <person name="Kobayashi M.J."/>
            <person name="Fawcett J.A."/>
            <person name="Hatakeyama M."/>
            <person name="Paape T."/>
            <person name="Ng C.H."/>
            <person name="Ang C.C."/>
            <person name="Tnah L.H."/>
            <person name="Lee C.T."/>
            <person name="Nishiyama T."/>
            <person name="Sese J."/>
            <person name="O'Brien M.J."/>
            <person name="Copetti D."/>
            <person name="Mohd Noor M.I."/>
            <person name="Ong R.C."/>
            <person name="Putra M."/>
            <person name="Sireger I.Z."/>
            <person name="Indrioko S."/>
            <person name="Kosugi Y."/>
            <person name="Izuno A."/>
            <person name="Isagi Y."/>
            <person name="Lee S.L."/>
            <person name="Shimizu K.K."/>
        </authorList>
    </citation>
    <scope>NUCLEOTIDE SEQUENCE [LARGE SCALE GENOMIC DNA]</scope>
    <source>
        <strain evidence="14">214</strain>
    </source>
</reference>
<feature type="compositionally biased region" description="Acidic residues" evidence="12">
    <location>
        <begin position="93"/>
        <end position="103"/>
    </location>
</feature>
<feature type="compositionally biased region" description="Basic and acidic residues" evidence="12">
    <location>
        <begin position="115"/>
        <end position="124"/>
    </location>
</feature>
<keyword evidence="15" id="KW-1185">Reference proteome</keyword>
<sequence>MLYQTNHSFYFQFPSFASIPLPPLILSRLSSSVQEMVRFEAALKSNWRTEMPPKASPQATSDDFCAVYGQNGISSDDFLVEDFLDLSNEEGLFEQEPEEEEEDKVPTSSLSFSPKKQDPEDHSSNEGTSLEFGSLPTSEPSVPADFVADLEWLSHFVEDSNSEYSAAFPAGIIPPKPNSSHEGQPEPENPATSFKTPVPAKARSKRKGTGGWVGSLAKSSPGTESSSSSSSSSASCSPSSSCLILAKSIPGSGSPFEPVEPVFSEKPPPVKKQKKKHVTDSAGGNATQPPRRCSHCGVTKTPQWRAGPLGAKTLCNACGVRFKSGRLLPEYRPACSPTFSSELHSNHHRKVLEMRRKKEMVMPEPALPPPAVPSFG</sequence>
<evidence type="ECO:0000256" key="7">
    <source>
        <dbReference type="ARBA" id="ARBA00023125"/>
    </source>
</evidence>
<feature type="region of interest" description="Disordered" evidence="12">
    <location>
        <begin position="93"/>
        <end position="141"/>
    </location>
</feature>
<evidence type="ECO:0000256" key="5">
    <source>
        <dbReference type="ARBA" id="ARBA00022833"/>
    </source>
</evidence>
<evidence type="ECO:0000313" key="14">
    <source>
        <dbReference type="EMBL" id="GKV41521.1"/>
    </source>
</evidence>
<accession>A0AAV5LVT8</accession>
<feature type="compositionally biased region" description="Low complexity" evidence="12">
    <location>
        <begin position="219"/>
        <end position="239"/>
    </location>
</feature>
<evidence type="ECO:0000256" key="10">
    <source>
        <dbReference type="ARBA" id="ARBA00023242"/>
    </source>
</evidence>
<dbReference type="GO" id="GO:0005634">
    <property type="term" value="C:nucleus"/>
    <property type="evidence" value="ECO:0007669"/>
    <property type="project" value="UniProtKB-SubCell"/>
</dbReference>
<evidence type="ECO:0000313" key="15">
    <source>
        <dbReference type="Proteomes" id="UP001054252"/>
    </source>
</evidence>
<dbReference type="Pfam" id="PF00320">
    <property type="entry name" value="GATA"/>
    <property type="match status" value="1"/>
</dbReference>
<comment type="caution">
    <text evidence="14">The sequence shown here is derived from an EMBL/GenBank/DDBJ whole genome shotgun (WGS) entry which is preliminary data.</text>
</comment>
<organism evidence="14 15">
    <name type="scientific">Rubroshorea leprosula</name>
    <dbReference type="NCBI Taxonomy" id="152421"/>
    <lineage>
        <taxon>Eukaryota</taxon>
        <taxon>Viridiplantae</taxon>
        <taxon>Streptophyta</taxon>
        <taxon>Embryophyta</taxon>
        <taxon>Tracheophyta</taxon>
        <taxon>Spermatophyta</taxon>
        <taxon>Magnoliopsida</taxon>
        <taxon>eudicotyledons</taxon>
        <taxon>Gunneridae</taxon>
        <taxon>Pentapetalae</taxon>
        <taxon>rosids</taxon>
        <taxon>malvids</taxon>
        <taxon>Malvales</taxon>
        <taxon>Dipterocarpaceae</taxon>
        <taxon>Rubroshorea</taxon>
    </lineage>
</organism>
<protein>
    <recommendedName>
        <fullName evidence="13">GATA-type domain-containing protein</fullName>
    </recommendedName>
</protein>
<dbReference type="CDD" id="cd00202">
    <property type="entry name" value="ZnF_GATA"/>
    <property type="match status" value="1"/>
</dbReference>
<evidence type="ECO:0000256" key="2">
    <source>
        <dbReference type="ARBA" id="ARBA00005694"/>
    </source>
</evidence>
<evidence type="ECO:0000256" key="12">
    <source>
        <dbReference type="SAM" id="MobiDB-lite"/>
    </source>
</evidence>
<dbReference type="EMBL" id="BPVZ01000150">
    <property type="protein sequence ID" value="GKV41521.1"/>
    <property type="molecule type" value="Genomic_DNA"/>
</dbReference>
<gene>
    <name evidence="14" type="ORF">SLEP1_g49038</name>
</gene>
<comment type="similarity">
    <text evidence="2">Belongs to the type IV zinc-finger family. Class A subfamily.</text>
</comment>
<feature type="domain" description="GATA-type" evidence="13">
    <location>
        <begin position="287"/>
        <end position="323"/>
    </location>
</feature>
<dbReference type="PROSITE" id="PS00344">
    <property type="entry name" value="GATA_ZN_FINGER_1"/>
    <property type="match status" value="1"/>
</dbReference>
<dbReference type="Proteomes" id="UP001054252">
    <property type="component" value="Unassembled WGS sequence"/>
</dbReference>
<evidence type="ECO:0000259" key="13">
    <source>
        <dbReference type="PROSITE" id="PS50114"/>
    </source>
</evidence>
<evidence type="ECO:0000256" key="6">
    <source>
        <dbReference type="ARBA" id="ARBA00023015"/>
    </source>
</evidence>
<dbReference type="SUPFAM" id="SSF57716">
    <property type="entry name" value="Glucocorticoid receptor-like (DNA-binding domain)"/>
    <property type="match status" value="1"/>
</dbReference>
<dbReference type="SMART" id="SM00401">
    <property type="entry name" value="ZnF_GATA"/>
    <property type="match status" value="1"/>
</dbReference>
<name>A0AAV5LVT8_9ROSI</name>
<dbReference type="PANTHER" id="PTHR45658:SF92">
    <property type="entry name" value="GATA TRANSCRIPTION FACTOR 5"/>
    <property type="match status" value="1"/>
</dbReference>
<evidence type="ECO:0000256" key="3">
    <source>
        <dbReference type="ARBA" id="ARBA00022723"/>
    </source>
</evidence>
<dbReference type="Gene3D" id="3.30.50.10">
    <property type="entry name" value="Erythroid Transcription Factor GATA-1, subunit A"/>
    <property type="match status" value="1"/>
</dbReference>
<dbReference type="PROSITE" id="PS50114">
    <property type="entry name" value="GATA_ZN_FINGER_2"/>
    <property type="match status" value="1"/>
</dbReference>
<proteinExistence type="inferred from homology"/>
<evidence type="ECO:0000256" key="8">
    <source>
        <dbReference type="ARBA" id="ARBA00023159"/>
    </source>
</evidence>
<keyword evidence="3" id="KW-0479">Metal-binding</keyword>
<keyword evidence="8" id="KW-0010">Activator</keyword>
<comment type="subcellular location">
    <subcellularLocation>
        <location evidence="1">Nucleus</location>
    </subcellularLocation>
</comment>
<dbReference type="InterPro" id="IPR013088">
    <property type="entry name" value="Znf_NHR/GATA"/>
</dbReference>
<keyword evidence="7" id="KW-0238">DNA-binding</keyword>
<keyword evidence="10" id="KW-0539">Nucleus</keyword>
<dbReference type="GO" id="GO:0043565">
    <property type="term" value="F:sequence-specific DNA binding"/>
    <property type="evidence" value="ECO:0007669"/>
    <property type="project" value="InterPro"/>
</dbReference>
<dbReference type="FunFam" id="3.30.50.10:FF:000018">
    <property type="entry name" value="GATA transcription factor"/>
    <property type="match status" value="1"/>
</dbReference>
<dbReference type="GO" id="GO:0030154">
    <property type="term" value="P:cell differentiation"/>
    <property type="evidence" value="ECO:0007669"/>
    <property type="project" value="TreeGrafter"/>
</dbReference>
<evidence type="ECO:0000256" key="1">
    <source>
        <dbReference type="ARBA" id="ARBA00004123"/>
    </source>
</evidence>
<keyword evidence="5" id="KW-0862">Zinc</keyword>
<keyword evidence="4 11" id="KW-0863">Zinc-finger</keyword>
<evidence type="ECO:0000256" key="4">
    <source>
        <dbReference type="ARBA" id="ARBA00022771"/>
    </source>
</evidence>
<keyword evidence="9" id="KW-0804">Transcription</keyword>
<dbReference type="InterPro" id="IPR051140">
    <property type="entry name" value="GATA_TF"/>
</dbReference>
<feature type="region of interest" description="Disordered" evidence="12">
    <location>
        <begin position="257"/>
        <end position="294"/>
    </location>
</feature>
<dbReference type="AlphaFoldDB" id="A0AAV5LVT8"/>
<dbReference type="InterPro" id="IPR000679">
    <property type="entry name" value="Znf_GATA"/>
</dbReference>